<sequence>MLKKVTNKIILPFVIALGVVPNYFPVLVDVRESNGETIYIMDTDHNEIRRGKDIWDIYKETHKNEFTIIHEKRVTIYKRGNQNKECCLVTPKKISFGDIFDTFFFKKLKAFWNSLFEDKMFKFEMPVPNSALPFKLIFNDNNCIAAEKWLNLREFMSLGNSIGGEHWNFMWSNGKNVRKFIEDNSYFHIDSEHGKIYYCESSTRMYFLKFNYENNGITTLDTNRKIEADLPSPKLKLILMWQPCGTEIPLAAKLFMAINYLNPILFEEFSEYNKIIQKNQAKS</sequence>
<feature type="transmembrane region" description="Helical" evidence="1">
    <location>
        <begin position="9"/>
        <end position="28"/>
    </location>
</feature>
<protein>
    <submittedName>
        <fullName evidence="2">Uncharacterized protein</fullName>
    </submittedName>
</protein>
<keyword evidence="1" id="KW-0472">Membrane</keyword>
<evidence type="ECO:0000256" key="1">
    <source>
        <dbReference type="SAM" id="Phobius"/>
    </source>
</evidence>
<accession>A0AA48KVX7</accession>
<name>A0AA48KVX7_9FIRM</name>
<organism evidence="2">
    <name type="scientific">Candidatus Paraimprobicoccus trichonymphae</name>
    <dbReference type="NCBI Taxonomy" id="3033793"/>
    <lineage>
        <taxon>Bacteria</taxon>
        <taxon>Bacillati</taxon>
        <taxon>Bacillota</taxon>
        <taxon>Clostridia</taxon>
        <taxon>Candidatus Paraimprobicoccus</taxon>
    </lineage>
</organism>
<dbReference type="Proteomes" id="UP001335720">
    <property type="component" value="Chromosome"/>
</dbReference>
<dbReference type="EMBL" id="AP027925">
    <property type="protein sequence ID" value="BED92396.1"/>
    <property type="molecule type" value="Genomic_DNA"/>
</dbReference>
<gene>
    <name evidence="2" type="ORF">RsTaC01_0100</name>
</gene>
<evidence type="ECO:0000313" key="2">
    <source>
        <dbReference type="EMBL" id="BED92396.1"/>
    </source>
</evidence>
<proteinExistence type="predicted"/>
<keyword evidence="1" id="KW-0812">Transmembrane</keyword>
<dbReference type="AlphaFoldDB" id="A0AA48KVX7"/>
<reference evidence="2" key="1">
    <citation type="journal article" date="2023" name="ISME J.">
        <title>Emergence of putative energy parasites within Clostridia revealed by genome analysis of a novel endosymbiotic clade.</title>
        <authorList>
            <person name="Takahashi K."/>
            <person name="Kuwahara H."/>
            <person name="Horikawa Y."/>
            <person name="Izawa K."/>
            <person name="Kato D."/>
            <person name="Inagaki T."/>
            <person name="Yuki M."/>
            <person name="Ohkuma M."/>
            <person name="Hongoh Y."/>
        </authorList>
    </citation>
    <scope>NUCLEOTIDE SEQUENCE</scope>
    <source>
        <strain evidence="2">RsTa-C01</strain>
    </source>
</reference>
<dbReference type="KEGG" id="ptrh:RsTaC01_0100"/>
<keyword evidence="1" id="KW-1133">Transmembrane helix</keyword>